<sequence length="610" mass="68145">MEIGSPDIGLDVFQAKKLEARVAALTEKLKILESENKFLKENLSDLLKIFSRKQGTSYRSPNLKSLAEGSFTEKGLVCRSCGAVQMPENNDTLNSVCDAEMGKDSFSFERFLSKQSSTASIDISETGTVFSSDRSRLRNVDQQISELVIKEQEGLINTGADEHSPVNSATGSDFTHAAGTQQEKRNKKKGNSSREMPGYAKRHVALKIMYLGERYHGFASQACSSKTVEAELFTALEKTKLLLGERSEANYSRCGRTDKGVSATGQVIALYLRSGQKTKTRVAYSGSCDQSIESGETRSKQQCAFILDKSLSVETAGEGSTASLINDVSKDMVYEKREIFAEGKELRGYTVAAPKASEWNEAALTDDEPVDYVGILNRALPLDIRVLGWCPVPLGFHARFSCLSREYKYFFINSELDVDAMRKASKSFLGDHDFRNFCKMDAKNVHNYRRTIIAFDIFPVETGFMRSNIWVMQVKGSAFLWHQVRCMAAVLLMVGYGYESPSVVQELLDLSITPRKPQYAMASEFPLVLHACAFDNLTFQCSPEATNQVRLHLENLMGQEFIKTAIFQDGLPSVVLSRPKTMLKRTHIPLQLHETEPTYEERRLSKSKAT</sequence>
<dbReference type="EMBL" id="CM055109">
    <property type="protein sequence ID" value="KAJ7523998.1"/>
    <property type="molecule type" value="Genomic_DNA"/>
</dbReference>
<proteinExistence type="predicted"/>
<accession>A0ACC2B2J0</accession>
<keyword evidence="2" id="KW-1185">Reference proteome</keyword>
<reference evidence="2" key="1">
    <citation type="journal article" date="2024" name="Proc. Natl. Acad. Sci. U.S.A.">
        <title>Extraordinary preservation of gene collinearity over three hundred million years revealed in homosporous lycophytes.</title>
        <authorList>
            <person name="Li C."/>
            <person name="Wickell D."/>
            <person name="Kuo L.Y."/>
            <person name="Chen X."/>
            <person name="Nie B."/>
            <person name="Liao X."/>
            <person name="Peng D."/>
            <person name="Ji J."/>
            <person name="Jenkins J."/>
            <person name="Williams M."/>
            <person name="Shu S."/>
            <person name="Plott C."/>
            <person name="Barry K."/>
            <person name="Rajasekar S."/>
            <person name="Grimwood J."/>
            <person name="Han X."/>
            <person name="Sun S."/>
            <person name="Hou Z."/>
            <person name="He W."/>
            <person name="Dai G."/>
            <person name="Sun C."/>
            <person name="Schmutz J."/>
            <person name="Leebens-Mack J.H."/>
            <person name="Li F.W."/>
            <person name="Wang L."/>
        </authorList>
    </citation>
    <scope>NUCLEOTIDE SEQUENCE [LARGE SCALE GENOMIC DNA]</scope>
    <source>
        <strain evidence="2">cv. PW_Plant_1</strain>
    </source>
</reference>
<dbReference type="Proteomes" id="UP001162992">
    <property type="component" value="Chromosome 18"/>
</dbReference>
<evidence type="ECO:0000313" key="2">
    <source>
        <dbReference type="Proteomes" id="UP001162992"/>
    </source>
</evidence>
<gene>
    <name evidence="1" type="ORF">O6H91_18G072300</name>
</gene>
<comment type="caution">
    <text evidence="1">The sequence shown here is derived from an EMBL/GenBank/DDBJ whole genome shotgun (WGS) entry which is preliminary data.</text>
</comment>
<organism evidence="1 2">
    <name type="scientific">Diphasiastrum complanatum</name>
    <name type="common">Issler's clubmoss</name>
    <name type="synonym">Lycopodium complanatum</name>
    <dbReference type="NCBI Taxonomy" id="34168"/>
    <lineage>
        <taxon>Eukaryota</taxon>
        <taxon>Viridiplantae</taxon>
        <taxon>Streptophyta</taxon>
        <taxon>Embryophyta</taxon>
        <taxon>Tracheophyta</taxon>
        <taxon>Lycopodiopsida</taxon>
        <taxon>Lycopodiales</taxon>
        <taxon>Lycopodiaceae</taxon>
        <taxon>Lycopodioideae</taxon>
        <taxon>Diphasiastrum</taxon>
    </lineage>
</organism>
<evidence type="ECO:0000313" key="1">
    <source>
        <dbReference type="EMBL" id="KAJ7523998.1"/>
    </source>
</evidence>
<protein>
    <submittedName>
        <fullName evidence="1">Uncharacterized protein</fullName>
    </submittedName>
</protein>
<name>A0ACC2B2J0_DIPCM</name>